<reference evidence="5" key="1">
    <citation type="journal article" date="2013" name="Proc. Natl. Acad. Sci. U.S.A.">
        <title>Improving the coverage of the cyanobacterial phylum using diversity-driven genome sequencing.</title>
        <authorList>
            <person name="Shih P.M."/>
            <person name="Wu D."/>
            <person name="Latifi A."/>
            <person name="Axen S.D."/>
            <person name="Fewer D.P."/>
            <person name="Talla E."/>
            <person name="Calteau A."/>
            <person name="Cai F."/>
            <person name="Tandeau de Marsac N."/>
            <person name="Rippka R."/>
            <person name="Herdman M."/>
            <person name="Sivonen K."/>
            <person name="Coursin T."/>
            <person name="Laurent T."/>
            <person name="Goodwin L."/>
            <person name="Nolan M."/>
            <person name="Davenport K.W."/>
            <person name="Han C.S."/>
            <person name="Rubin E.M."/>
            <person name="Eisen J.A."/>
            <person name="Woyke T."/>
            <person name="Gugger M."/>
            <person name="Kerfeld C.A."/>
        </authorList>
    </citation>
    <scope>NUCLEOTIDE SEQUENCE [LARGE SCALE GENOMIC DNA]</scope>
    <source>
        <strain evidence="5">ATCC 27147 / PCC 6307</strain>
    </source>
</reference>
<evidence type="ECO:0000313" key="4">
    <source>
        <dbReference type="EMBL" id="AFY28997.1"/>
    </source>
</evidence>
<dbReference type="PATRIC" id="fig|292564.3.peg.1768"/>
<evidence type="ECO:0000259" key="3">
    <source>
        <dbReference type="Pfam" id="PF09992"/>
    </source>
</evidence>
<dbReference type="Pfam" id="PF09992">
    <property type="entry name" value="NAGPA"/>
    <property type="match status" value="1"/>
</dbReference>
<evidence type="ECO:0000256" key="1">
    <source>
        <dbReference type="SAM" id="MobiDB-lite"/>
    </source>
</evidence>
<gene>
    <name evidence="4" type="ordered locus">Cyagr_1860</name>
</gene>
<dbReference type="PANTHER" id="PTHR40446:SF2">
    <property type="entry name" value="N-ACETYLGLUCOSAMINE-1-PHOSPHODIESTER ALPHA-N-ACETYLGLUCOSAMINIDASE"/>
    <property type="match status" value="1"/>
</dbReference>
<accession>K9P6H9</accession>
<dbReference type="eggNOG" id="COG4632">
    <property type="taxonomic scope" value="Bacteria"/>
</dbReference>
<dbReference type="PANTHER" id="PTHR40446">
    <property type="entry name" value="N-ACETYLGLUCOSAMINE-1-PHOSPHODIESTER ALPHA-N-ACETYLGLUCOSAMINIDASE"/>
    <property type="match status" value="1"/>
</dbReference>
<dbReference type="HOGENOM" id="CLU_014587_0_0_3"/>
<feature type="domain" description="Phosphodiester glycosidase" evidence="3">
    <location>
        <begin position="457"/>
        <end position="596"/>
    </location>
</feature>
<keyword evidence="2" id="KW-0732">Signal</keyword>
<feature type="signal peptide" evidence="2">
    <location>
        <begin position="1"/>
        <end position="23"/>
    </location>
</feature>
<feature type="compositionally biased region" description="Pro residues" evidence="1">
    <location>
        <begin position="25"/>
        <end position="36"/>
    </location>
</feature>
<dbReference type="STRING" id="292564.Cyagr_1860"/>
<organism evidence="4 5">
    <name type="scientific">Cyanobium gracile (strain ATCC 27147 / PCC 6307)</name>
    <dbReference type="NCBI Taxonomy" id="292564"/>
    <lineage>
        <taxon>Bacteria</taxon>
        <taxon>Bacillati</taxon>
        <taxon>Cyanobacteriota</taxon>
        <taxon>Cyanophyceae</taxon>
        <taxon>Synechococcales</taxon>
        <taxon>Prochlorococcaceae</taxon>
        <taxon>Cyanobium</taxon>
    </lineage>
</organism>
<dbReference type="KEGG" id="cgc:Cyagr_1860"/>
<sequence>MARTLPITLALLALIGAPPVTRAAPPPIPPALPELPAPRGSRPGPMRGAPAAEVGGTGLTLNGRSQQAAWRWSGEDPRRPVALWLPLEVLEGQLGFSSRARPDGALALEWFGRELVVPPAQQRSLADEVAVDVAGLLLDMGVTVERRGERLELRLPAPRLLQVRSSEQAGVRRVVLDLDGPALLRSSEGGLQLALLSRPDQLAQLTARGLRSGADGTDLTLAVPGGGAPLRTFTLGGPARVVIDLPQGAGSVGTAPEAPAPIDPRLLAMLGSQLRWDQQVRSVGGTRVLVNAVRIDPRSSPLELRTLSRPDGMAGLSSLTALAQRQDALVAINGGFFNRVRRLPLGALRDQGRWLSGPILNRGVVGWEPRSLPRFGRLRLEEWISDDRGQRLPLLTVNSGLAQRGLSRYTAEWGRLYQALTGSETGLLLSGGQVQRRISSAELAAGLPLRPEETLVVARGGADLPWGEGDRLRIESRPTDPVGNASSVMGGGPLLLQNGRIVLNGAAEGFGAAFLGQGAPRTVVGSDGTLLWLVTLEGAGGVAGPTLSETAWLLQQMGLVDALNLDGGSSTGLVMGGSHRVKGRGVAGSVHNGLGLVPIGGGEAATSLGPAGSRWLTDSRD</sequence>
<dbReference type="AlphaFoldDB" id="K9P6H9"/>
<dbReference type="RefSeq" id="WP_015109446.1">
    <property type="nucleotide sequence ID" value="NC_019675.1"/>
</dbReference>
<dbReference type="OrthoDB" id="9809781at2"/>
<dbReference type="InterPro" id="IPR018711">
    <property type="entry name" value="NAGPA"/>
</dbReference>
<name>K9P6H9_CYAGP</name>
<feature type="chain" id="PRO_5003933682" description="Phosphodiester glycosidase domain-containing protein" evidence="2">
    <location>
        <begin position="24"/>
        <end position="621"/>
    </location>
</feature>
<feature type="region of interest" description="Disordered" evidence="1">
    <location>
        <begin position="25"/>
        <end position="50"/>
    </location>
</feature>
<dbReference type="Proteomes" id="UP000010388">
    <property type="component" value="Chromosome"/>
</dbReference>
<protein>
    <recommendedName>
        <fullName evidence="3">Phosphodiester glycosidase domain-containing protein</fullName>
    </recommendedName>
</protein>
<dbReference type="EMBL" id="CP003495">
    <property type="protein sequence ID" value="AFY28997.1"/>
    <property type="molecule type" value="Genomic_DNA"/>
</dbReference>
<proteinExistence type="predicted"/>
<evidence type="ECO:0000256" key="2">
    <source>
        <dbReference type="SAM" id="SignalP"/>
    </source>
</evidence>
<evidence type="ECO:0000313" key="5">
    <source>
        <dbReference type="Proteomes" id="UP000010388"/>
    </source>
</evidence>